<dbReference type="Proteomes" id="UP000290560">
    <property type="component" value="Unassembled WGS sequence"/>
</dbReference>
<proteinExistence type="predicted"/>
<accession>A0A444FDC8</accession>
<evidence type="ECO:0000313" key="1">
    <source>
        <dbReference type="EMBL" id="RZR71671.1"/>
    </source>
</evidence>
<protein>
    <submittedName>
        <fullName evidence="1">Uncharacterized protein</fullName>
    </submittedName>
</protein>
<gene>
    <name evidence="1" type="ORF">BHM03_00006327</name>
</gene>
<sequence length="116" mass="12403">MCNSFHCRGRGLQVPPLPTDALWSFRRCRCCPQLQPLPPLLSAAFAAATTAVHCFRHFRRCCLQLPSLPSLLFAASAAAVRSFHGFCPQLLPLLLSAASAAATAAVIRSATAIVLN</sequence>
<dbReference type="AlphaFoldDB" id="A0A444FDC8"/>
<name>A0A444FDC8_ENSVE</name>
<dbReference type="EMBL" id="KV875568">
    <property type="protein sequence ID" value="RZR71671.1"/>
    <property type="molecule type" value="Genomic_DNA"/>
</dbReference>
<organism evidence="1">
    <name type="scientific">Ensete ventricosum</name>
    <name type="common">Abyssinian banana</name>
    <name type="synonym">Musa ensete</name>
    <dbReference type="NCBI Taxonomy" id="4639"/>
    <lineage>
        <taxon>Eukaryota</taxon>
        <taxon>Viridiplantae</taxon>
        <taxon>Streptophyta</taxon>
        <taxon>Embryophyta</taxon>
        <taxon>Tracheophyta</taxon>
        <taxon>Spermatophyta</taxon>
        <taxon>Magnoliopsida</taxon>
        <taxon>Liliopsida</taxon>
        <taxon>Zingiberales</taxon>
        <taxon>Musaceae</taxon>
        <taxon>Ensete</taxon>
    </lineage>
</organism>
<reference evidence="1" key="1">
    <citation type="journal article" date="2018" name="Data Brief">
        <title>Genome sequence data from 17 accessions of Ensete ventricosum, a staple food crop for millions in Ethiopia.</title>
        <authorList>
            <person name="Yemataw Z."/>
            <person name="Muzemil S."/>
            <person name="Ambachew D."/>
            <person name="Tripathi L."/>
            <person name="Tesfaye K."/>
            <person name="Chala A."/>
            <person name="Farbos A."/>
            <person name="O'Neill P."/>
            <person name="Moore K."/>
            <person name="Grant M."/>
            <person name="Studholme D.J."/>
        </authorList>
    </citation>
    <scope>NUCLEOTIDE SEQUENCE [LARGE SCALE GENOMIC DNA]</scope>
    <source>
        <tissue evidence="1">Leaf</tissue>
    </source>
</reference>